<dbReference type="InterPro" id="IPR031327">
    <property type="entry name" value="MCM"/>
</dbReference>
<keyword evidence="5" id="KW-1185">Reference proteome</keyword>
<dbReference type="Pfam" id="PF00493">
    <property type="entry name" value="MCM"/>
    <property type="match status" value="1"/>
</dbReference>
<evidence type="ECO:0000256" key="1">
    <source>
        <dbReference type="ARBA" id="ARBA00022741"/>
    </source>
</evidence>
<dbReference type="STRING" id="35608.A0A2U1L531"/>
<organism evidence="4 5">
    <name type="scientific">Artemisia annua</name>
    <name type="common">Sweet wormwood</name>
    <dbReference type="NCBI Taxonomy" id="35608"/>
    <lineage>
        <taxon>Eukaryota</taxon>
        <taxon>Viridiplantae</taxon>
        <taxon>Streptophyta</taxon>
        <taxon>Embryophyta</taxon>
        <taxon>Tracheophyta</taxon>
        <taxon>Spermatophyta</taxon>
        <taxon>Magnoliopsida</taxon>
        <taxon>eudicotyledons</taxon>
        <taxon>Gunneridae</taxon>
        <taxon>Pentapetalae</taxon>
        <taxon>asterids</taxon>
        <taxon>campanulids</taxon>
        <taxon>Asterales</taxon>
        <taxon>Asteraceae</taxon>
        <taxon>Asteroideae</taxon>
        <taxon>Anthemideae</taxon>
        <taxon>Artemisiinae</taxon>
        <taxon>Artemisia</taxon>
    </lineage>
</organism>
<dbReference type="AlphaFoldDB" id="A0A2U1L531"/>
<proteinExistence type="predicted"/>
<gene>
    <name evidence="4" type="ORF">CTI12_AA533530</name>
</gene>
<keyword evidence="2" id="KW-0067">ATP-binding</keyword>
<dbReference type="Proteomes" id="UP000245207">
    <property type="component" value="Unassembled WGS sequence"/>
</dbReference>
<evidence type="ECO:0000313" key="5">
    <source>
        <dbReference type="Proteomes" id="UP000245207"/>
    </source>
</evidence>
<dbReference type="PANTHER" id="PTHR11630">
    <property type="entry name" value="DNA REPLICATION LICENSING FACTOR MCM FAMILY MEMBER"/>
    <property type="match status" value="1"/>
</dbReference>
<dbReference type="InterPro" id="IPR001208">
    <property type="entry name" value="MCM_dom"/>
</dbReference>
<accession>A0A2U1L531</accession>
<dbReference type="GO" id="GO:0000727">
    <property type="term" value="P:double-strand break repair via break-induced replication"/>
    <property type="evidence" value="ECO:0007669"/>
    <property type="project" value="TreeGrafter"/>
</dbReference>
<dbReference type="OrthoDB" id="1722902at2759"/>
<evidence type="ECO:0000256" key="2">
    <source>
        <dbReference type="ARBA" id="ARBA00022840"/>
    </source>
</evidence>
<dbReference type="GO" id="GO:0006270">
    <property type="term" value="P:DNA replication initiation"/>
    <property type="evidence" value="ECO:0007669"/>
    <property type="project" value="TreeGrafter"/>
</dbReference>
<keyword evidence="1" id="KW-0547">Nucleotide-binding</keyword>
<dbReference type="GO" id="GO:0017116">
    <property type="term" value="F:single-stranded DNA helicase activity"/>
    <property type="evidence" value="ECO:0007669"/>
    <property type="project" value="TreeGrafter"/>
</dbReference>
<dbReference type="PANTHER" id="PTHR11630:SF42">
    <property type="entry name" value="DNA REPLICATION LICENSING FACTOR MCM5"/>
    <property type="match status" value="1"/>
</dbReference>
<name>A0A2U1L531_ARTAN</name>
<sequence length="301" mass="34232">MSIAEAAITDVLNSRTVTVAAANPPSGRYDDLKTAQDSIDLQTTILSRVDLIFIVKGIRMFKVYSSANAANDPRDTKDDNCLKSLSMHVYPVLSDYESASPVQKRSKIVAEELCQNQTGYEKTGHASNIGENRLNKCRLEHKMKQNRWIVIRLDGCSFRSVTTDVAVASEHVETVHRYDYEANITALFSWLERHTTQEFATFIHVYVQVSKKRLVSCGLKDKSLFLNEDIGLREDYDDMQLIRYTGGFTVHATNYNLFHKTAIIDLAPRLLSGFSSTEGSDQWYSVFYQGKMRNKREWCGK</sequence>
<dbReference type="GO" id="GO:0042555">
    <property type="term" value="C:MCM complex"/>
    <property type="evidence" value="ECO:0007669"/>
    <property type="project" value="TreeGrafter"/>
</dbReference>
<dbReference type="GO" id="GO:0005524">
    <property type="term" value="F:ATP binding"/>
    <property type="evidence" value="ECO:0007669"/>
    <property type="project" value="UniProtKB-KW"/>
</dbReference>
<reference evidence="4 5" key="1">
    <citation type="journal article" date="2018" name="Mol. Plant">
        <title>The genome of Artemisia annua provides insight into the evolution of Asteraceae family and artemisinin biosynthesis.</title>
        <authorList>
            <person name="Shen Q."/>
            <person name="Zhang L."/>
            <person name="Liao Z."/>
            <person name="Wang S."/>
            <person name="Yan T."/>
            <person name="Shi P."/>
            <person name="Liu M."/>
            <person name="Fu X."/>
            <person name="Pan Q."/>
            <person name="Wang Y."/>
            <person name="Lv Z."/>
            <person name="Lu X."/>
            <person name="Zhang F."/>
            <person name="Jiang W."/>
            <person name="Ma Y."/>
            <person name="Chen M."/>
            <person name="Hao X."/>
            <person name="Li L."/>
            <person name="Tang Y."/>
            <person name="Lv G."/>
            <person name="Zhou Y."/>
            <person name="Sun X."/>
            <person name="Brodelius P.E."/>
            <person name="Rose J.K.C."/>
            <person name="Tang K."/>
        </authorList>
    </citation>
    <scope>NUCLEOTIDE SEQUENCE [LARGE SCALE GENOMIC DNA]</scope>
    <source>
        <strain evidence="5">cv. Huhao1</strain>
        <tissue evidence="4">Leaf</tissue>
    </source>
</reference>
<evidence type="ECO:0000313" key="4">
    <source>
        <dbReference type="EMBL" id="PWA44108.1"/>
    </source>
</evidence>
<dbReference type="GO" id="GO:0003697">
    <property type="term" value="F:single-stranded DNA binding"/>
    <property type="evidence" value="ECO:0007669"/>
    <property type="project" value="TreeGrafter"/>
</dbReference>
<evidence type="ECO:0000259" key="3">
    <source>
        <dbReference type="PROSITE" id="PS50051"/>
    </source>
</evidence>
<dbReference type="GO" id="GO:0005634">
    <property type="term" value="C:nucleus"/>
    <property type="evidence" value="ECO:0007669"/>
    <property type="project" value="TreeGrafter"/>
</dbReference>
<dbReference type="Gene3D" id="3.40.50.300">
    <property type="entry name" value="P-loop containing nucleotide triphosphate hydrolases"/>
    <property type="match status" value="1"/>
</dbReference>
<comment type="caution">
    <text evidence="4">The sequence shown here is derived from an EMBL/GenBank/DDBJ whole genome shotgun (WGS) entry which is preliminary data.</text>
</comment>
<dbReference type="GO" id="GO:0043138">
    <property type="term" value="F:3'-5' DNA helicase activity"/>
    <property type="evidence" value="ECO:0007669"/>
    <property type="project" value="TreeGrafter"/>
</dbReference>
<dbReference type="EMBL" id="PKPP01011453">
    <property type="protein sequence ID" value="PWA44108.1"/>
    <property type="molecule type" value="Genomic_DNA"/>
</dbReference>
<protein>
    <submittedName>
        <fullName evidence="4">Minichromosome maintenance 5 protein</fullName>
    </submittedName>
</protein>
<dbReference type="PROSITE" id="PS50051">
    <property type="entry name" value="MCM_2"/>
    <property type="match status" value="1"/>
</dbReference>
<feature type="domain" description="MCM C-terminal AAA(+) ATPase" evidence="3">
    <location>
        <begin position="1"/>
        <end position="55"/>
    </location>
</feature>
<dbReference type="InterPro" id="IPR027417">
    <property type="entry name" value="P-loop_NTPase"/>
</dbReference>